<dbReference type="Gene3D" id="1.20.58.340">
    <property type="entry name" value="Magnesium transport protein CorA, transmembrane region"/>
    <property type="match status" value="2"/>
</dbReference>
<evidence type="ECO:0000313" key="13">
    <source>
        <dbReference type="Proteomes" id="UP000325187"/>
    </source>
</evidence>
<evidence type="ECO:0000313" key="12">
    <source>
        <dbReference type="EMBL" id="GER02296.1"/>
    </source>
</evidence>
<dbReference type="GO" id="GO:0015087">
    <property type="term" value="F:cobalt ion transmembrane transporter activity"/>
    <property type="evidence" value="ECO:0007669"/>
    <property type="project" value="TreeGrafter"/>
</dbReference>
<dbReference type="SUPFAM" id="SSF143865">
    <property type="entry name" value="CorA soluble domain-like"/>
    <property type="match status" value="1"/>
</dbReference>
<comment type="subcellular location">
    <subcellularLocation>
        <location evidence="1">Cell membrane</location>
        <topology evidence="1">Multi-pass membrane protein</topology>
    </subcellularLocation>
</comment>
<proteinExistence type="inferred from homology"/>
<sequence length="326" mass="36210">MGEDDGLICAYALDGLGGGAALGWEALDRSIEDETGPLTWIHVNRTNARAQNWLKTGSGLDAMAIRALLAEDTRPRCTAFSDGVLLNLRGVNLNPSQDPANMVAIRLWITPHCIISARLHKIAAIANIRDKIEQGAGPKTVGQFVALLAAGLTERMEPALDSLEDELGDLEERLVDEPGVGLRKELGAVRRRAISLRRYISSQREALSELATARPPWLESEDREHLLEQVDRVTRYVEDLDVIRERAFVLQDELYSQLSDRMNRIVYLLTIITGVFLPISFLTGLFGVNIGGMPGVESPVAFLYFCLGMVVLIFVELLIFRFLKWI</sequence>
<evidence type="ECO:0000256" key="7">
    <source>
        <dbReference type="ARBA" id="ARBA00022833"/>
    </source>
</evidence>
<dbReference type="Pfam" id="PF01544">
    <property type="entry name" value="CorA"/>
    <property type="match status" value="1"/>
</dbReference>
<evidence type="ECO:0000256" key="10">
    <source>
        <dbReference type="ARBA" id="ARBA00023136"/>
    </source>
</evidence>
<dbReference type="InterPro" id="IPR045863">
    <property type="entry name" value="CorA_TM1_TM2"/>
</dbReference>
<evidence type="ECO:0000256" key="9">
    <source>
        <dbReference type="ARBA" id="ARBA00023065"/>
    </source>
</evidence>
<gene>
    <name evidence="12" type="primary">cmaX</name>
    <name evidence="12" type="ORF">JCM17845_29190</name>
</gene>
<dbReference type="Gene3D" id="3.30.460.20">
    <property type="entry name" value="CorA soluble domain-like"/>
    <property type="match status" value="1"/>
</dbReference>
<keyword evidence="6 11" id="KW-0812">Transmembrane</keyword>
<dbReference type="InterPro" id="IPR002523">
    <property type="entry name" value="MgTranspt_CorA/ZnTranspt_ZntB"/>
</dbReference>
<dbReference type="RefSeq" id="WP_210432742.1">
    <property type="nucleotide sequence ID" value="NZ_BKCM01000028.1"/>
</dbReference>
<keyword evidence="7" id="KW-0862">Zinc</keyword>
<dbReference type="GO" id="GO:0005886">
    <property type="term" value="C:plasma membrane"/>
    <property type="evidence" value="ECO:0007669"/>
    <property type="project" value="UniProtKB-SubCell"/>
</dbReference>
<evidence type="ECO:0000256" key="11">
    <source>
        <dbReference type="SAM" id="Phobius"/>
    </source>
</evidence>
<evidence type="ECO:0000256" key="1">
    <source>
        <dbReference type="ARBA" id="ARBA00004651"/>
    </source>
</evidence>
<reference evidence="12 13" key="1">
    <citation type="submission" date="2019-09" db="EMBL/GenBank/DDBJ databases">
        <title>NBRP : Genome information of microbial organism related human and environment.</title>
        <authorList>
            <person name="Hattori M."/>
            <person name="Oshima K."/>
            <person name="Inaba H."/>
            <person name="Suda W."/>
            <person name="Sakamoto M."/>
            <person name="Iino T."/>
            <person name="Kitahara M."/>
            <person name="Oshida Y."/>
            <person name="Iida T."/>
            <person name="Kudo T."/>
            <person name="Itoh T."/>
            <person name="Ohkuma M."/>
        </authorList>
    </citation>
    <scope>NUCLEOTIDE SEQUENCE [LARGE SCALE GENOMIC DNA]</scope>
    <source>
        <strain evidence="12 13">Mie-1</strain>
    </source>
</reference>
<dbReference type="SUPFAM" id="SSF144083">
    <property type="entry name" value="Magnesium transport protein CorA, transmembrane region"/>
    <property type="match status" value="1"/>
</dbReference>
<dbReference type="GO" id="GO:0000287">
    <property type="term" value="F:magnesium ion binding"/>
    <property type="evidence" value="ECO:0007669"/>
    <property type="project" value="TreeGrafter"/>
</dbReference>
<dbReference type="PANTHER" id="PTHR46494">
    <property type="entry name" value="CORA FAMILY METAL ION TRANSPORTER (EUROFUNG)"/>
    <property type="match status" value="1"/>
</dbReference>
<dbReference type="Proteomes" id="UP000325187">
    <property type="component" value="Unassembled WGS sequence"/>
</dbReference>
<keyword evidence="5" id="KW-0997">Cell inner membrane</keyword>
<dbReference type="GO" id="GO:0050897">
    <property type="term" value="F:cobalt ion binding"/>
    <property type="evidence" value="ECO:0007669"/>
    <property type="project" value="TreeGrafter"/>
</dbReference>
<evidence type="ECO:0000256" key="5">
    <source>
        <dbReference type="ARBA" id="ARBA00022519"/>
    </source>
</evidence>
<evidence type="ECO:0000256" key="8">
    <source>
        <dbReference type="ARBA" id="ARBA00022989"/>
    </source>
</evidence>
<keyword evidence="10 11" id="KW-0472">Membrane</keyword>
<evidence type="ECO:0000256" key="3">
    <source>
        <dbReference type="ARBA" id="ARBA00022448"/>
    </source>
</evidence>
<dbReference type="CDD" id="cd12833">
    <property type="entry name" value="ZntB-like_1"/>
    <property type="match status" value="1"/>
</dbReference>
<comment type="similarity">
    <text evidence="2">Belongs to the CorA metal ion transporter (MIT) (TC 1.A.35) family.</text>
</comment>
<feature type="transmembrane region" description="Helical" evidence="11">
    <location>
        <begin position="265"/>
        <end position="290"/>
    </location>
</feature>
<protein>
    <submittedName>
        <fullName evidence="12">Transporter</fullName>
    </submittedName>
</protein>
<keyword evidence="3" id="KW-0813">Transport</keyword>
<dbReference type="GO" id="GO:0015095">
    <property type="term" value="F:magnesium ion transmembrane transporter activity"/>
    <property type="evidence" value="ECO:0007669"/>
    <property type="project" value="TreeGrafter"/>
</dbReference>
<name>A0A5A7N5K8_9PROT</name>
<comment type="caution">
    <text evidence="12">The sequence shown here is derived from an EMBL/GenBank/DDBJ whole genome shotgun (WGS) entry which is preliminary data.</text>
</comment>
<dbReference type="InterPro" id="IPR045861">
    <property type="entry name" value="CorA_cytoplasmic_dom"/>
</dbReference>
<organism evidence="12 13">
    <name type="scientific">Iodidimonas gelatinilytica</name>
    <dbReference type="NCBI Taxonomy" id="1236966"/>
    <lineage>
        <taxon>Bacteria</taxon>
        <taxon>Pseudomonadati</taxon>
        <taxon>Pseudomonadota</taxon>
        <taxon>Alphaproteobacteria</taxon>
        <taxon>Iodidimonadales</taxon>
        <taxon>Iodidimonadaceae</taxon>
        <taxon>Iodidimonas</taxon>
    </lineage>
</organism>
<accession>A0A5A7N5K8</accession>
<evidence type="ECO:0000256" key="4">
    <source>
        <dbReference type="ARBA" id="ARBA00022475"/>
    </source>
</evidence>
<keyword evidence="13" id="KW-1185">Reference proteome</keyword>
<feature type="transmembrane region" description="Helical" evidence="11">
    <location>
        <begin position="302"/>
        <end position="323"/>
    </location>
</feature>
<keyword evidence="8 11" id="KW-1133">Transmembrane helix</keyword>
<dbReference type="AlphaFoldDB" id="A0A5A7N5K8"/>
<dbReference type="PANTHER" id="PTHR46494:SF3">
    <property type="entry name" value="ZINC TRANSPORT PROTEIN ZNTB"/>
    <property type="match status" value="1"/>
</dbReference>
<keyword evidence="4" id="KW-1003">Cell membrane</keyword>
<evidence type="ECO:0000256" key="2">
    <source>
        <dbReference type="ARBA" id="ARBA00009765"/>
    </source>
</evidence>
<keyword evidence="9" id="KW-0406">Ion transport</keyword>
<dbReference type="EMBL" id="BKCM01000028">
    <property type="protein sequence ID" value="GER02296.1"/>
    <property type="molecule type" value="Genomic_DNA"/>
</dbReference>
<evidence type="ECO:0000256" key="6">
    <source>
        <dbReference type="ARBA" id="ARBA00022692"/>
    </source>
</evidence>